<gene>
    <name evidence="1 2" type="primary">gatC</name>
    <name evidence="2" type="ORF">NNL22_10630</name>
</gene>
<sequence length="95" mass="10615">MSIKREDAENIARLAKLQISDDQLEKITGDLSNILSLVDQLQAADTSNIEPMAHPMDAVQRLRPDQVTETNNREAFQKIAPATEEGLYLVPKVIE</sequence>
<dbReference type="PANTHER" id="PTHR15004:SF0">
    <property type="entry name" value="GLUTAMYL-TRNA(GLN) AMIDOTRANSFERASE SUBUNIT C, MITOCHONDRIAL"/>
    <property type="match status" value="1"/>
</dbReference>
<dbReference type="PANTHER" id="PTHR15004">
    <property type="entry name" value="GLUTAMYL-TRNA(GLN) AMIDOTRANSFERASE SUBUNIT C, MITOCHONDRIAL"/>
    <property type="match status" value="1"/>
</dbReference>
<reference evidence="2" key="1">
    <citation type="submission" date="2022-07" db="EMBL/GenBank/DDBJ databases">
        <title>Alkalimarinus sp. nov., isolated from gut of a Alitta virens.</title>
        <authorList>
            <person name="Yang A.I."/>
            <person name="Shin N.-R."/>
        </authorList>
    </citation>
    <scope>NUCLEOTIDE SEQUENCE</scope>
    <source>
        <strain evidence="2">FA028</strain>
    </source>
</reference>
<comment type="similarity">
    <text evidence="1">Belongs to the GatC family.</text>
</comment>
<dbReference type="GO" id="GO:0050567">
    <property type="term" value="F:glutaminyl-tRNA synthase (glutamine-hydrolyzing) activity"/>
    <property type="evidence" value="ECO:0007669"/>
    <property type="project" value="UniProtKB-UniRule"/>
</dbReference>
<dbReference type="KEGG" id="asem:NNL22_10630"/>
<dbReference type="NCBIfam" id="TIGR00135">
    <property type="entry name" value="gatC"/>
    <property type="match status" value="1"/>
</dbReference>
<dbReference type="GO" id="GO:0006450">
    <property type="term" value="P:regulation of translational fidelity"/>
    <property type="evidence" value="ECO:0007669"/>
    <property type="project" value="InterPro"/>
</dbReference>
<dbReference type="HAMAP" id="MF_00122">
    <property type="entry name" value="GatC"/>
    <property type="match status" value="1"/>
</dbReference>
<name>A0A9E8HF53_9ALTE</name>
<dbReference type="EMBL" id="CP101527">
    <property type="protein sequence ID" value="UZW73498.1"/>
    <property type="molecule type" value="Genomic_DNA"/>
</dbReference>
<dbReference type="GO" id="GO:0005524">
    <property type="term" value="F:ATP binding"/>
    <property type="evidence" value="ECO:0007669"/>
    <property type="project" value="UniProtKB-KW"/>
</dbReference>
<evidence type="ECO:0000256" key="1">
    <source>
        <dbReference type="HAMAP-Rule" id="MF_00122"/>
    </source>
</evidence>
<keyword evidence="3" id="KW-1185">Reference proteome</keyword>
<comment type="catalytic activity">
    <reaction evidence="1">
        <text>L-aspartyl-tRNA(Asn) + L-glutamine + ATP + H2O = L-asparaginyl-tRNA(Asn) + L-glutamate + ADP + phosphate + 2 H(+)</text>
        <dbReference type="Rhea" id="RHEA:14513"/>
        <dbReference type="Rhea" id="RHEA-COMP:9674"/>
        <dbReference type="Rhea" id="RHEA-COMP:9677"/>
        <dbReference type="ChEBI" id="CHEBI:15377"/>
        <dbReference type="ChEBI" id="CHEBI:15378"/>
        <dbReference type="ChEBI" id="CHEBI:29985"/>
        <dbReference type="ChEBI" id="CHEBI:30616"/>
        <dbReference type="ChEBI" id="CHEBI:43474"/>
        <dbReference type="ChEBI" id="CHEBI:58359"/>
        <dbReference type="ChEBI" id="CHEBI:78515"/>
        <dbReference type="ChEBI" id="CHEBI:78516"/>
        <dbReference type="ChEBI" id="CHEBI:456216"/>
    </reaction>
</comment>
<keyword evidence="1" id="KW-0067">ATP-binding</keyword>
<keyword evidence="1" id="KW-0436">Ligase</keyword>
<evidence type="ECO:0000313" key="3">
    <source>
        <dbReference type="Proteomes" id="UP001164472"/>
    </source>
</evidence>
<dbReference type="InterPro" id="IPR003837">
    <property type="entry name" value="GatC"/>
</dbReference>
<dbReference type="AlphaFoldDB" id="A0A9E8HF53"/>
<comment type="function">
    <text evidence="1">Allows the formation of correctly charged Asn-tRNA(Asn) or Gln-tRNA(Gln) through the transamidation of misacylated Asp-tRNA(Asn) or Glu-tRNA(Gln) in organisms which lack either or both of asparaginyl-tRNA or glutaminyl-tRNA synthetases. The reaction takes place in the presence of glutamine and ATP through an activated phospho-Asp-tRNA(Asn) or phospho-Glu-tRNA(Gln).</text>
</comment>
<protein>
    <recommendedName>
        <fullName evidence="1">Aspartyl/glutamyl-tRNA(Asn/Gln) amidotransferase subunit C</fullName>
        <shortName evidence="1">Asp/Glu-ADT subunit C</shortName>
        <ecNumber evidence="1">6.3.5.-</ecNumber>
    </recommendedName>
</protein>
<dbReference type="EC" id="6.3.5.-" evidence="1"/>
<dbReference type="Gene3D" id="1.10.20.60">
    <property type="entry name" value="Glu-tRNAGln amidotransferase C subunit, N-terminal domain"/>
    <property type="match status" value="1"/>
</dbReference>
<proteinExistence type="inferred from homology"/>
<dbReference type="SUPFAM" id="SSF141000">
    <property type="entry name" value="Glu-tRNAGln amidotransferase C subunit"/>
    <property type="match status" value="1"/>
</dbReference>
<organism evidence="2 3">
    <name type="scientific">Alkalimarinus sediminis</name>
    <dbReference type="NCBI Taxonomy" id="1632866"/>
    <lineage>
        <taxon>Bacteria</taxon>
        <taxon>Pseudomonadati</taxon>
        <taxon>Pseudomonadota</taxon>
        <taxon>Gammaproteobacteria</taxon>
        <taxon>Alteromonadales</taxon>
        <taxon>Alteromonadaceae</taxon>
        <taxon>Alkalimarinus</taxon>
    </lineage>
</organism>
<dbReference type="GO" id="GO:0070681">
    <property type="term" value="P:glutaminyl-tRNAGln biosynthesis via transamidation"/>
    <property type="evidence" value="ECO:0007669"/>
    <property type="project" value="TreeGrafter"/>
</dbReference>
<comment type="subunit">
    <text evidence="1">Heterotrimer of A, B and C subunits.</text>
</comment>
<keyword evidence="1" id="KW-0648">Protein biosynthesis</keyword>
<dbReference type="Proteomes" id="UP001164472">
    <property type="component" value="Chromosome"/>
</dbReference>
<dbReference type="GO" id="GO:0006412">
    <property type="term" value="P:translation"/>
    <property type="evidence" value="ECO:0007669"/>
    <property type="project" value="UniProtKB-UniRule"/>
</dbReference>
<dbReference type="InterPro" id="IPR036113">
    <property type="entry name" value="Asp/Glu-ADT_sf_sub_c"/>
</dbReference>
<keyword evidence="1" id="KW-0547">Nucleotide-binding</keyword>
<accession>A0A9E8HF53</accession>
<comment type="catalytic activity">
    <reaction evidence="1">
        <text>L-glutamyl-tRNA(Gln) + L-glutamine + ATP + H2O = L-glutaminyl-tRNA(Gln) + L-glutamate + ADP + phosphate + H(+)</text>
        <dbReference type="Rhea" id="RHEA:17521"/>
        <dbReference type="Rhea" id="RHEA-COMP:9681"/>
        <dbReference type="Rhea" id="RHEA-COMP:9684"/>
        <dbReference type="ChEBI" id="CHEBI:15377"/>
        <dbReference type="ChEBI" id="CHEBI:15378"/>
        <dbReference type="ChEBI" id="CHEBI:29985"/>
        <dbReference type="ChEBI" id="CHEBI:30616"/>
        <dbReference type="ChEBI" id="CHEBI:43474"/>
        <dbReference type="ChEBI" id="CHEBI:58359"/>
        <dbReference type="ChEBI" id="CHEBI:78520"/>
        <dbReference type="ChEBI" id="CHEBI:78521"/>
        <dbReference type="ChEBI" id="CHEBI:456216"/>
    </reaction>
</comment>
<dbReference type="RefSeq" id="WP_251809639.1">
    <property type="nucleotide sequence ID" value="NZ_CP101527.1"/>
</dbReference>
<evidence type="ECO:0000313" key="2">
    <source>
        <dbReference type="EMBL" id="UZW73498.1"/>
    </source>
</evidence>
<dbReference type="Pfam" id="PF02686">
    <property type="entry name" value="GatC"/>
    <property type="match status" value="1"/>
</dbReference>